<dbReference type="InterPro" id="IPR040026">
    <property type="entry name" value="FliD"/>
</dbReference>
<dbReference type="Proteomes" id="UP000271031">
    <property type="component" value="Unassembled WGS sequence"/>
</dbReference>
<dbReference type="Pfam" id="PF07196">
    <property type="entry name" value="Flagellin_IN"/>
    <property type="match status" value="1"/>
</dbReference>
<dbReference type="PANTHER" id="PTHR30288:SF0">
    <property type="entry name" value="FLAGELLAR HOOK-ASSOCIATED PROTEIN 2"/>
    <property type="match status" value="1"/>
</dbReference>
<comment type="caution">
    <text evidence="4">The sequence shown here is derived from an EMBL/GenBank/DDBJ whole genome shotgun (WGS) entry which is preliminary data.</text>
</comment>
<reference evidence="4 5" key="1">
    <citation type="submission" date="2018-10" db="EMBL/GenBank/DDBJ databases">
        <title>Phylogenomics of Brevibacillus.</title>
        <authorList>
            <person name="Dunlap C."/>
        </authorList>
    </citation>
    <scope>NUCLEOTIDE SEQUENCE [LARGE SCALE GENOMIC DNA]</scope>
    <source>
        <strain evidence="4 5">JCM 15716</strain>
    </source>
</reference>
<dbReference type="GO" id="GO:0009421">
    <property type="term" value="C:bacterial-type flagellum filament cap"/>
    <property type="evidence" value="ECO:0007669"/>
    <property type="project" value="InterPro"/>
</dbReference>
<protein>
    <recommendedName>
        <fullName evidence="3">Flagellar hook-associated protein 2 C-terminal domain-containing protein</fullName>
    </recommendedName>
</protein>
<dbReference type="OrthoDB" id="2476485at2"/>
<accession>A0A3M8DII9</accession>
<keyword evidence="2" id="KW-0975">Bacterial flagellum</keyword>
<dbReference type="InterPro" id="IPR010809">
    <property type="entry name" value="FliD_C"/>
</dbReference>
<organism evidence="4 5">
    <name type="scientific">Brevibacillus fluminis</name>
    <dbReference type="NCBI Taxonomy" id="511487"/>
    <lineage>
        <taxon>Bacteria</taxon>
        <taxon>Bacillati</taxon>
        <taxon>Bacillota</taxon>
        <taxon>Bacilli</taxon>
        <taxon>Bacillales</taxon>
        <taxon>Paenibacillaceae</taxon>
        <taxon>Brevibacillus</taxon>
    </lineage>
</organism>
<dbReference type="InterPro" id="IPR010810">
    <property type="entry name" value="Flagellin_hook_IN_motif"/>
</dbReference>
<dbReference type="PANTHER" id="PTHR30288">
    <property type="entry name" value="FLAGELLAR CAP/ASSEMBLY PROTEIN FLID"/>
    <property type="match status" value="1"/>
</dbReference>
<evidence type="ECO:0000256" key="2">
    <source>
        <dbReference type="ARBA" id="ARBA00023143"/>
    </source>
</evidence>
<sequence length="419" mass="45550">MLPIQSLVRSQPIQRYTFQMLQASLRSPTFPQTSYSTQGLAVKEAEWKQTTARFAAELYQEADSLGTTAALLQQKNQTSLLNQRKAISSDAAKVSAQAMKGALDTSHTVEVTSLAKAQVNQSLALAAQERSDVQTGMNQFTLTVGGKPHLISVVASASDSNAQSLNRIAKAINTERAGVKASVRTDSRTGASQLILTTNKPGTDQSFSLADVIGNAIAATDLNHTATAAEDARYKLDGDSFTAGSNTVPIEGGKIELTFSQTTESPVSVTISSDRDAIVKQTSQLLDAYNRFHDKLESHAPAFTFELTQTWDRLTRSIQPQLSRIGIIRNQDGTFALNEDTLRTAMKERYQTVEQMVGQESGLAATIKKQVDRLRQAPLVALTRPYPFADSTNPYTAYSLPALFLQQAAKTGLFYNQAF</sequence>
<keyword evidence="5" id="KW-1185">Reference proteome</keyword>
<dbReference type="EMBL" id="RHHQ01000010">
    <property type="protein sequence ID" value="RNB87828.1"/>
    <property type="molecule type" value="Genomic_DNA"/>
</dbReference>
<feature type="domain" description="Flagellar hook-associated protein 2 C-terminal" evidence="3">
    <location>
        <begin position="229"/>
        <end position="299"/>
    </location>
</feature>
<name>A0A3M8DII9_9BACL</name>
<comment type="subcellular location">
    <subcellularLocation>
        <location evidence="1">Bacterial flagellum</location>
    </subcellularLocation>
</comment>
<dbReference type="Pfam" id="PF07195">
    <property type="entry name" value="FliD_C"/>
    <property type="match status" value="1"/>
</dbReference>
<dbReference type="GO" id="GO:0071973">
    <property type="term" value="P:bacterial-type flagellum-dependent cell motility"/>
    <property type="evidence" value="ECO:0007669"/>
    <property type="project" value="TreeGrafter"/>
</dbReference>
<proteinExistence type="predicted"/>
<dbReference type="AlphaFoldDB" id="A0A3M8DII9"/>
<evidence type="ECO:0000259" key="3">
    <source>
        <dbReference type="Pfam" id="PF07195"/>
    </source>
</evidence>
<gene>
    <name evidence="4" type="ORF">EDM56_13460</name>
</gene>
<evidence type="ECO:0000313" key="5">
    <source>
        <dbReference type="Proteomes" id="UP000271031"/>
    </source>
</evidence>
<evidence type="ECO:0000256" key="1">
    <source>
        <dbReference type="ARBA" id="ARBA00004365"/>
    </source>
</evidence>
<evidence type="ECO:0000313" key="4">
    <source>
        <dbReference type="EMBL" id="RNB87828.1"/>
    </source>
</evidence>
<dbReference type="RefSeq" id="WP_122918433.1">
    <property type="nucleotide sequence ID" value="NZ_RHHQ01000010.1"/>
</dbReference>
<dbReference type="GO" id="GO:0007155">
    <property type="term" value="P:cell adhesion"/>
    <property type="evidence" value="ECO:0007669"/>
    <property type="project" value="InterPro"/>
</dbReference>